<keyword evidence="2" id="KW-1185">Reference proteome</keyword>
<dbReference type="OMA" id="LVIMWND"/>
<dbReference type="AlphaFoldDB" id="A0A078IEG2"/>
<dbReference type="PaxDb" id="3708-A0A078IEG2"/>
<evidence type="ECO:0000313" key="2">
    <source>
        <dbReference type="Proteomes" id="UP000028999"/>
    </source>
</evidence>
<dbReference type="Proteomes" id="UP000028999">
    <property type="component" value="Unassembled WGS sequence"/>
</dbReference>
<name>A0A078IEG2_BRANA</name>
<evidence type="ECO:0000313" key="1">
    <source>
        <dbReference type="EMBL" id="CDY48426.1"/>
    </source>
</evidence>
<reference evidence="1 2" key="1">
    <citation type="journal article" date="2014" name="Science">
        <title>Plant genetics. Early allopolyploid evolution in the post-Neolithic Brassica napus oilseed genome.</title>
        <authorList>
            <person name="Chalhoub B."/>
            <person name="Denoeud F."/>
            <person name="Liu S."/>
            <person name="Parkin I.A."/>
            <person name="Tang H."/>
            <person name="Wang X."/>
            <person name="Chiquet J."/>
            <person name="Belcram H."/>
            <person name="Tong C."/>
            <person name="Samans B."/>
            <person name="Correa M."/>
            <person name="Da Silva C."/>
            <person name="Just J."/>
            <person name="Falentin C."/>
            <person name="Koh C.S."/>
            <person name="Le Clainche I."/>
            <person name="Bernard M."/>
            <person name="Bento P."/>
            <person name="Noel B."/>
            <person name="Labadie K."/>
            <person name="Alberti A."/>
            <person name="Charles M."/>
            <person name="Arnaud D."/>
            <person name="Guo H."/>
            <person name="Daviaud C."/>
            <person name="Alamery S."/>
            <person name="Jabbari K."/>
            <person name="Zhao M."/>
            <person name="Edger P.P."/>
            <person name="Chelaifa H."/>
            <person name="Tack D."/>
            <person name="Lassalle G."/>
            <person name="Mestiri I."/>
            <person name="Schnel N."/>
            <person name="Le Paslier M.C."/>
            <person name="Fan G."/>
            <person name="Renault V."/>
            <person name="Bayer P.E."/>
            <person name="Golicz A.A."/>
            <person name="Manoli S."/>
            <person name="Lee T.H."/>
            <person name="Thi V.H."/>
            <person name="Chalabi S."/>
            <person name="Hu Q."/>
            <person name="Fan C."/>
            <person name="Tollenaere R."/>
            <person name="Lu Y."/>
            <person name="Battail C."/>
            <person name="Shen J."/>
            <person name="Sidebottom C.H."/>
            <person name="Wang X."/>
            <person name="Canaguier A."/>
            <person name="Chauveau A."/>
            <person name="Berard A."/>
            <person name="Deniot G."/>
            <person name="Guan M."/>
            <person name="Liu Z."/>
            <person name="Sun F."/>
            <person name="Lim Y.P."/>
            <person name="Lyons E."/>
            <person name="Town C.D."/>
            <person name="Bancroft I."/>
            <person name="Wang X."/>
            <person name="Meng J."/>
            <person name="Ma J."/>
            <person name="Pires J.C."/>
            <person name="King G.J."/>
            <person name="Brunel D."/>
            <person name="Delourme R."/>
            <person name="Renard M."/>
            <person name="Aury J.M."/>
            <person name="Adams K.L."/>
            <person name="Batley J."/>
            <person name="Snowdon R.J."/>
            <person name="Tost J."/>
            <person name="Edwards D."/>
            <person name="Zhou Y."/>
            <person name="Hua W."/>
            <person name="Sharpe A.G."/>
            <person name="Paterson A.H."/>
            <person name="Guan C."/>
            <person name="Wincker P."/>
        </authorList>
    </citation>
    <scope>NUCLEOTIDE SEQUENCE [LARGE SCALE GENOMIC DNA]</scope>
    <source>
        <strain evidence="2">cv. Darmor-bzh</strain>
    </source>
</reference>
<dbReference type="EMBL" id="LK032772">
    <property type="protein sequence ID" value="CDY48426.1"/>
    <property type="molecule type" value="Genomic_DNA"/>
</dbReference>
<sequence>MMVLVETKNIDSFVHKVVEEHSFVVSAKGTSGGLVIMWNDGVKVRFLGNPTLNATDMYIEEDCNVFCLTYIYGHI</sequence>
<gene>
    <name evidence="1" type="primary">BnaCnng16390D</name>
    <name evidence="1" type="ORF">GSBRNA2T00089453001</name>
</gene>
<accession>A0A078IEG2</accession>
<protein>
    <submittedName>
        <fullName evidence="1">BnaCnng16390D protein</fullName>
    </submittedName>
</protein>
<proteinExistence type="predicted"/>
<organism evidence="1 2">
    <name type="scientific">Brassica napus</name>
    <name type="common">Rape</name>
    <dbReference type="NCBI Taxonomy" id="3708"/>
    <lineage>
        <taxon>Eukaryota</taxon>
        <taxon>Viridiplantae</taxon>
        <taxon>Streptophyta</taxon>
        <taxon>Embryophyta</taxon>
        <taxon>Tracheophyta</taxon>
        <taxon>Spermatophyta</taxon>
        <taxon>Magnoliopsida</taxon>
        <taxon>eudicotyledons</taxon>
        <taxon>Gunneridae</taxon>
        <taxon>Pentapetalae</taxon>
        <taxon>rosids</taxon>
        <taxon>malvids</taxon>
        <taxon>Brassicales</taxon>
        <taxon>Brassicaceae</taxon>
        <taxon>Brassiceae</taxon>
        <taxon>Brassica</taxon>
    </lineage>
</organism>
<dbReference type="Gramene" id="CDY48426">
    <property type="protein sequence ID" value="CDY48426"/>
    <property type="gene ID" value="GSBRNA2T00089453001"/>
</dbReference>